<keyword evidence="1" id="KW-0805">Transcription regulation</keyword>
<feature type="DNA-binding region" description="OmpR/PhoB-type" evidence="5">
    <location>
        <begin position="124"/>
        <end position="220"/>
    </location>
</feature>
<dbReference type="PROSITE" id="PS50110">
    <property type="entry name" value="RESPONSE_REGULATORY"/>
    <property type="match status" value="1"/>
</dbReference>
<dbReference type="Gene3D" id="3.40.50.2300">
    <property type="match status" value="1"/>
</dbReference>
<keyword evidence="4" id="KW-0597">Phosphoprotein</keyword>
<comment type="caution">
    <text evidence="8">The sequence shown here is derived from an EMBL/GenBank/DDBJ whole genome shotgun (WGS) entry which is preliminary data.</text>
</comment>
<dbReference type="Pfam" id="PF00072">
    <property type="entry name" value="Response_reg"/>
    <property type="match status" value="1"/>
</dbReference>
<evidence type="ECO:0000259" key="7">
    <source>
        <dbReference type="PROSITE" id="PS51755"/>
    </source>
</evidence>
<evidence type="ECO:0000256" key="5">
    <source>
        <dbReference type="PROSITE-ProRule" id="PRU01091"/>
    </source>
</evidence>
<dbReference type="Gene3D" id="1.10.10.10">
    <property type="entry name" value="Winged helix-like DNA-binding domain superfamily/Winged helix DNA-binding domain"/>
    <property type="match status" value="1"/>
</dbReference>
<keyword evidence="9" id="KW-1185">Reference proteome</keyword>
<dbReference type="InterPro" id="IPR001867">
    <property type="entry name" value="OmpR/PhoB-type_DNA-bd"/>
</dbReference>
<dbReference type="EMBL" id="JAQQLF010000001">
    <property type="protein sequence ID" value="MDC7715866.1"/>
    <property type="molecule type" value="Genomic_DNA"/>
</dbReference>
<dbReference type="InterPro" id="IPR036388">
    <property type="entry name" value="WH-like_DNA-bd_sf"/>
</dbReference>
<feature type="domain" description="Response regulatory" evidence="6">
    <location>
        <begin position="2"/>
        <end position="116"/>
    </location>
</feature>
<evidence type="ECO:0000256" key="3">
    <source>
        <dbReference type="ARBA" id="ARBA00023163"/>
    </source>
</evidence>
<evidence type="ECO:0000313" key="9">
    <source>
        <dbReference type="Proteomes" id="UP001219956"/>
    </source>
</evidence>
<gene>
    <name evidence="8" type="ORF">PQU95_01340</name>
</gene>
<dbReference type="PROSITE" id="PS51755">
    <property type="entry name" value="OMPR_PHOB"/>
    <property type="match status" value="1"/>
</dbReference>
<evidence type="ECO:0000259" key="6">
    <source>
        <dbReference type="PROSITE" id="PS50110"/>
    </source>
</evidence>
<dbReference type="SMART" id="SM00448">
    <property type="entry name" value="REC"/>
    <property type="match status" value="1"/>
</dbReference>
<keyword evidence="3" id="KW-0804">Transcription</keyword>
<reference evidence="8 9" key="1">
    <citation type="submission" date="2023-01" db="EMBL/GenBank/DDBJ databases">
        <title>Novel species of the genus Vogesella isolated from rivers.</title>
        <authorList>
            <person name="Lu H."/>
        </authorList>
    </citation>
    <scope>NUCLEOTIDE SEQUENCE [LARGE SCALE GENOMIC DNA]</scope>
    <source>
        <strain evidence="8 9">DC21W</strain>
    </source>
</reference>
<name>A0ABT5IUK5_9NEIS</name>
<dbReference type="Proteomes" id="UP001219956">
    <property type="component" value="Unassembled WGS sequence"/>
</dbReference>
<proteinExistence type="predicted"/>
<evidence type="ECO:0000256" key="1">
    <source>
        <dbReference type="ARBA" id="ARBA00023015"/>
    </source>
</evidence>
<evidence type="ECO:0000313" key="8">
    <source>
        <dbReference type="EMBL" id="MDC7715866.1"/>
    </source>
</evidence>
<dbReference type="SUPFAM" id="SSF52172">
    <property type="entry name" value="CheY-like"/>
    <property type="match status" value="1"/>
</dbReference>
<organism evidence="8 9">
    <name type="scientific">Vogesella aquatica</name>
    <dbReference type="NCBI Taxonomy" id="2984206"/>
    <lineage>
        <taxon>Bacteria</taxon>
        <taxon>Pseudomonadati</taxon>
        <taxon>Pseudomonadota</taxon>
        <taxon>Betaproteobacteria</taxon>
        <taxon>Neisseriales</taxon>
        <taxon>Chromobacteriaceae</taxon>
        <taxon>Vogesella</taxon>
    </lineage>
</organism>
<dbReference type="RefSeq" id="WP_227302012.1">
    <property type="nucleotide sequence ID" value="NZ_JAQQLF010000001.1"/>
</dbReference>
<dbReference type="Pfam" id="PF00486">
    <property type="entry name" value="Trans_reg_C"/>
    <property type="match status" value="1"/>
</dbReference>
<feature type="modified residue" description="4-aspartylphosphate" evidence="4">
    <location>
        <position position="51"/>
    </location>
</feature>
<dbReference type="SMART" id="SM00862">
    <property type="entry name" value="Trans_reg_C"/>
    <property type="match status" value="1"/>
</dbReference>
<dbReference type="CDD" id="cd00383">
    <property type="entry name" value="trans_reg_C"/>
    <property type="match status" value="1"/>
</dbReference>
<dbReference type="InterPro" id="IPR011006">
    <property type="entry name" value="CheY-like_superfamily"/>
</dbReference>
<dbReference type="InterPro" id="IPR039420">
    <property type="entry name" value="WalR-like"/>
</dbReference>
<dbReference type="CDD" id="cd17624">
    <property type="entry name" value="REC_OmpR_PmrA-like"/>
    <property type="match status" value="1"/>
</dbReference>
<sequence length="222" mass="24419">MRLLLVEDNHDIATWLQKALSAAGHAVDIAPDGVQADQLLAYEPYSLVILDIGLPRMDGFEVLKRLRRRGNRVPVLVLTAQSGIDARVHGLDLGADDYLGKPFELAELEARVRALLRRAQGSEGGVLQCGELVFEPAHKRFAVCGQPLALTPREMAVLEVLLYRQGKPVSKEVLADQIVRLDQDLSPDAMEIYVHRLRKKLAGSGVAILTLRGLGYMLDVAK</sequence>
<dbReference type="InterPro" id="IPR001789">
    <property type="entry name" value="Sig_transdc_resp-reg_receiver"/>
</dbReference>
<accession>A0ABT5IUK5</accession>
<feature type="domain" description="OmpR/PhoB-type" evidence="7">
    <location>
        <begin position="124"/>
        <end position="220"/>
    </location>
</feature>
<evidence type="ECO:0000256" key="4">
    <source>
        <dbReference type="PROSITE-ProRule" id="PRU00169"/>
    </source>
</evidence>
<dbReference type="PANTHER" id="PTHR48111">
    <property type="entry name" value="REGULATOR OF RPOS"/>
    <property type="match status" value="1"/>
</dbReference>
<protein>
    <submittedName>
        <fullName evidence="8">Response regulator</fullName>
    </submittedName>
</protein>
<evidence type="ECO:0000256" key="2">
    <source>
        <dbReference type="ARBA" id="ARBA00023125"/>
    </source>
</evidence>
<dbReference type="Gene3D" id="6.10.250.690">
    <property type="match status" value="1"/>
</dbReference>
<dbReference type="PANTHER" id="PTHR48111:SF67">
    <property type="entry name" value="TRANSCRIPTIONAL REGULATORY PROTEIN TCTD"/>
    <property type="match status" value="1"/>
</dbReference>
<keyword evidence="2 5" id="KW-0238">DNA-binding</keyword>